<sequence length="30" mass="3282">MTLQRIPSASLPSLLSPWMGLLENCLSVSH</sequence>
<organism evidence="1">
    <name type="scientific">Lepeophtheirus salmonis</name>
    <name type="common">Salmon louse</name>
    <name type="synonym">Caligus salmonis</name>
    <dbReference type="NCBI Taxonomy" id="72036"/>
    <lineage>
        <taxon>Eukaryota</taxon>
        <taxon>Metazoa</taxon>
        <taxon>Ecdysozoa</taxon>
        <taxon>Arthropoda</taxon>
        <taxon>Crustacea</taxon>
        <taxon>Multicrustacea</taxon>
        <taxon>Hexanauplia</taxon>
        <taxon>Copepoda</taxon>
        <taxon>Siphonostomatoida</taxon>
        <taxon>Caligidae</taxon>
        <taxon>Lepeophtheirus</taxon>
    </lineage>
</organism>
<evidence type="ECO:0000313" key="1">
    <source>
        <dbReference type="EMBL" id="CDW31483.1"/>
    </source>
</evidence>
<dbReference type="EMBL" id="HACA01014122">
    <property type="protein sequence ID" value="CDW31483.1"/>
    <property type="molecule type" value="Transcribed_RNA"/>
</dbReference>
<name>A0A0K2TZR6_LEPSM</name>
<dbReference type="AlphaFoldDB" id="A0A0K2TZR6"/>
<protein>
    <submittedName>
        <fullName evidence="1">Uncharacterized protein</fullName>
    </submittedName>
</protein>
<accession>A0A0K2TZR6</accession>
<proteinExistence type="predicted"/>
<reference evidence="1" key="1">
    <citation type="submission" date="2014-05" db="EMBL/GenBank/DDBJ databases">
        <authorList>
            <person name="Chronopoulou M."/>
        </authorList>
    </citation>
    <scope>NUCLEOTIDE SEQUENCE</scope>
    <source>
        <tissue evidence="1">Whole organism</tissue>
    </source>
</reference>